<keyword evidence="2" id="KW-1133">Transmembrane helix</keyword>
<dbReference type="CDD" id="cd01949">
    <property type="entry name" value="GGDEF"/>
    <property type="match status" value="1"/>
</dbReference>
<evidence type="ECO:0000256" key="2">
    <source>
        <dbReference type="SAM" id="Phobius"/>
    </source>
</evidence>
<feature type="transmembrane region" description="Helical" evidence="2">
    <location>
        <begin position="121"/>
        <end position="147"/>
    </location>
</feature>
<dbReference type="PROSITE" id="PS50887">
    <property type="entry name" value="GGDEF"/>
    <property type="match status" value="1"/>
</dbReference>
<dbReference type="AlphaFoldDB" id="W0AH76"/>
<dbReference type="HOGENOM" id="CLU_000445_11_1_5"/>
<evidence type="ECO:0000259" key="3">
    <source>
        <dbReference type="PROSITE" id="PS50887"/>
    </source>
</evidence>
<organism evidence="4 5">
    <name type="scientific">Sphingomonas sanxanigenens DSM 19645 = NX02</name>
    <dbReference type="NCBI Taxonomy" id="1123269"/>
    <lineage>
        <taxon>Bacteria</taxon>
        <taxon>Pseudomonadati</taxon>
        <taxon>Pseudomonadota</taxon>
        <taxon>Alphaproteobacteria</taxon>
        <taxon>Sphingomonadales</taxon>
        <taxon>Sphingomonadaceae</taxon>
        <taxon>Sphingomonas</taxon>
    </lineage>
</organism>
<dbReference type="Gene3D" id="3.30.70.270">
    <property type="match status" value="1"/>
</dbReference>
<feature type="transmembrane region" description="Helical" evidence="2">
    <location>
        <begin position="96"/>
        <end position="115"/>
    </location>
</feature>
<name>W0AH76_9SPHN</name>
<dbReference type="GO" id="GO:0043709">
    <property type="term" value="P:cell adhesion involved in single-species biofilm formation"/>
    <property type="evidence" value="ECO:0007669"/>
    <property type="project" value="TreeGrafter"/>
</dbReference>
<feature type="transmembrane region" description="Helical" evidence="2">
    <location>
        <begin position="12"/>
        <end position="31"/>
    </location>
</feature>
<feature type="domain" description="GGDEF" evidence="3">
    <location>
        <begin position="246"/>
        <end position="371"/>
    </location>
</feature>
<dbReference type="RefSeq" id="WP_025293166.1">
    <property type="nucleotide sequence ID" value="NZ_CP006644.1"/>
</dbReference>
<dbReference type="EMBL" id="CP006644">
    <property type="protein sequence ID" value="AHE54970.1"/>
    <property type="molecule type" value="Genomic_DNA"/>
</dbReference>
<gene>
    <name evidence="4" type="ORF">NX02_16455</name>
</gene>
<proteinExistence type="predicted"/>
<keyword evidence="5" id="KW-1185">Reference proteome</keyword>
<dbReference type="PANTHER" id="PTHR45138:SF24">
    <property type="entry name" value="DIGUANYLATE CYCLASE DGCC-RELATED"/>
    <property type="match status" value="1"/>
</dbReference>
<dbReference type="KEGG" id="ssan:NX02_16455"/>
<dbReference type="OrthoDB" id="384661at2"/>
<dbReference type="GO" id="GO:0052621">
    <property type="term" value="F:diguanylate cyclase activity"/>
    <property type="evidence" value="ECO:0007669"/>
    <property type="project" value="UniProtKB-EC"/>
</dbReference>
<evidence type="ECO:0000313" key="4">
    <source>
        <dbReference type="EMBL" id="AHE54970.1"/>
    </source>
</evidence>
<feature type="transmembrane region" description="Helical" evidence="2">
    <location>
        <begin position="38"/>
        <end position="57"/>
    </location>
</feature>
<dbReference type="InterPro" id="IPR050469">
    <property type="entry name" value="Diguanylate_Cyclase"/>
</dbReference>
<dbReference type="InterPro" id="IPR000160">
    <property type="entry name" value="GGDEF_dom"/>
</dbReference>
<dbReference type="InterPro" id="IPR043128">
    <property type="entry name" value="Rev_trsase/Diguanyl_cyclase"/>
</dbReference>
<dbReference type="STRING" id="1123269.NX02_16455"/>
<dbReference type="GO" id="GO:0005886">
    <property type="term" value="C:plasma membrane"/>
    <property type="evidence" value="ECO:0007669"/>
    <property type="project" value="TreeGrafter"/>
</dbReference>
<accession>W0AH76</accession>
<dbReference type="NCBIfam" id="TIGR00254">
    <property type="entry name" value="GGDEF"/>
    <property type="match status" value="1"/>
</dbReference>
<keyword evidence="2" id="KW-0472">Membrane</keyword>
<keyword evidence="2" id="KW-0812">Transmembrane</keyword>
<dbReference type="PANTHER" id="PTHR45138">
    <property type="entry name" value="REGULATORY COMPONENTS OF SENSORY TRANSDUCTION SYSTEM"/>
    <property type="match status" value="1"/>
</dbReference>
<feature type="transmembrane region" description="Helical" evidence="2">
    <location>
        <begin position="63"/>
        <end position="84"/>
    </location>
</feature>
<feature type="transmembrane region" description="Helical" evidence="2">
    <location>
        <begin position="159"/>
        <end position="180"/>
    </location>
</feature>
<dbReference type="SUPFAM" id="SSF55073">
    <property type="entry name" value="Nucleotide cyclase"/>
    <property type="match status" value="1"/>
</dbReference>
<dbReference type="Proteomes" id="UP000018851">
    <property type="component" value="Chromosome"/>
</dbReference>
<evidence type="ECO:0000256" key="1">
    <source>
        <dbReference type="ARBA" id="ARBA00012528"/>
    </source>
</evidence>
<feature type="transmembrane region" description="Helical" evidence="2">
    <location>
        <begin position="186"/>
        <end position="210"/>
    </location>
</feature>
<dbReference type="GO" id="GO:1902201">
    <property type="term" value="P:negative regulation of bacterial-type flagellum-dependent cell motility"/>
    <property type="evidence" value="ECO:0007669"/>
    <property type="project" value="TreeGrafter"/>
</dbReference>
<dbReference type="InterPro" id="IPR029787">
    <property type="entry name" value="Nucleotide_cyclase"/>
</dbReference>
<dbReference type="SMART" id="SM00267">
    <property type="entry name" value="GGDEF"/>
    <property type="match status" value="1"/>
</dbReference>
<dbReference type="PATRIC" id="fig|1123269.5.peg.3221"/>
<reference evidence="4 5" key="1">
    <citation type="submission" date="2013-07" db="EMBL/GenBank/DDBJ databases">
        <title>Completed genome of Sphingomonas sanxanigenens NX02.</title>
        <authorList>
            <person name="Ma T."/>
            <person name="Huang H."/>
            <person name="Wu M."/>
            <person name="Li X."/>
            <person name="Li G."/>
        </authorList>
    </citation>
    <scope>NUCLEOTIDE SEQUENCE [LARGE SCALE GENOMIC DNA]</scope>
    <source>
        <strain evidence="4 5">NX02</strain>
    </source>
</reference>
<dbReference type="EC" id="2.7.7.65" evidence="1"/>
<evidence type="ECO:0000313" key="5">
    <source>
        <dbReference type="Proteomes" id="UP000018851"/>
    </source>
</evidence>
<dbReference type="Pfam" id="PF00990">
    <property type="entry name" value="GGDEF"/>
    <property type="match status" value="1"/>
</dbReference>
<dbReference type="eggNOG" id="COG2199">
    <property type="taxonomic scope" value="Bacteria"/>
</dbReference>
<sequence>MFQLPDLETLRLCSTVATMSFAIVFAVLWFARRSETPLLYWSASMGLYGLVLIAFGYVPHGSWIAVSTLMVVLAFTNILVLAGIRRFEGLPPFHPWMLLPILLPASGHALAELLPTPADPIAAMVLDGAEGLALLLSITMIASATLLGFPARPSRGRTIAAVALFGYVPAYVAAAVLSQGAASPDIVAIIPLLADQVFLGVLSLALLSMAGERALAQLRQVALRDPLTGAWNRAGLAAAQARLLVEGAVVVAVDIDHFKAINDRHGHDAGDQVLITLSHHACTLADQLGGSFARVGGDEFVAILPPGSDAHRFADRLSALGRRHPVHQGTWTISIGLAHVQAGDTNFHDARRRADGRLYAAKAAGRDQVAA</sequence>
<protein>
    <recommendedName>
        <fullName evidence="1">diguanylate cyclase</fullName>
        <ecNumber evidence="1">2.7.7.65</ecNumber>
    </recommendedName>
</protein>